<comment type="catalytic activity">
    <reaction evidence="12 13">
        <text>ATP + H2O = ADP + phosphate + H(+)</text>
        <dbReference type="Rhea" id="RHEA:13065"/>
        <dbReference type="ChEBI" id="CHEBI:15377"/>
        <dbReference type="ChEBI" id="CHEBI:15378"/>
        <dbReference type="ChEBI" id="CHEBI:30616"/>
        <dbReference type="ChEBI" id="CHEBI:43474"/>
        <dbReference type="ChEBI" id="CHEBI:456216"/>
    </reaction>
</comment>
<dbReference type="PROSITE" id="PS00154">
    <property type="entry name" value="ATPASE_E1_E2"/>
    <property type="match status" value="1"/>
</dbReference>
<name>A0A1L9UAR7_ASPBC</name>
<dbReference type="SUPFAM" id="SSF81653">
    <property type="entry name" value="Calcium ATPase, transduction domain A"/>
    <property type="match status" value="1"/>
</dbReference>
<dbReference type="OrthoDB" id="48943at2759"/>
<dbReference type="SUPFAM" id="SSF56784">
    <property type="entry name" value="HAD-like"/>
    <property type="match status" value="1"/>
</dbReference>
<evidence type="ECO:0000256" key="13">
    <source>
        <dbReference type="RuleBase" id="RU362082"/>
    </source>
</evidence>
<dbReference type="GO" id="GO:0046872">
    <property type="term" value="F:metal ion binding"/>
    <property type="evidence" value="ECO:0007669"/>
    <property type="project" value="UniProtKB-UniRule"/>
</dbReference>
<dbReference type="InterPro" id="IPR008250">
    <property type="entry name" value="ATPase_P-typ_transduc_dom_A_sf"/>
</dbReference>
<organism evidence="18 19">
    <name type="scientific">Aspergillus brasiliensis (strain CBS 101740 / IMI 381727 / IBT 21946)</name>
    <dbReference type="NCBI Taxonomy" id="767769"/>
    <lineage>
        <taxon>Eukaryota</taxon>
        <taxon>Fungi</taxon>
        <taxon>Dikarya</taxon>
        <taxon>Ascomycota</taxon>
        <taxon>Pezizomycotina</taxon>
        <taxon>Eurotiomycetes</taxon>
        <taxon>Eurotiomycetidae</taxon>
        <taxon>Eurotiales</taxon>
        <taxon>Aspergillaceae</taxon>
        <taxon>Aspergillus</taxon>
        <taxon>Aspergillus subgen. Circumdati</taxon>
    </lineage>
</organism>
<evidence type="ECO:0000256" key="1">
    <source>
        <dbReference type="ARBA" id="ARBA00004141"/>
    </source>
</evidence>
<keyword evidence="3" id="KW-0597">Phosphoprotein</keyword>
<dbReference type="GO" id="GO:0015662">
    <property type="term" value="F:P-type ion transporter activity"/>
    <property type="evidence" value="ECO:0007669"/>
    <property type="project" value="InterPro"/>
</dbReference>
<feature type="transmembrane region" description="Helical" evidence="13">
    <location>
        <begin position="1046"/>
        <end position="1064"/>
    </location>
</feature>
<dbReference type="InterPro" id="IPR023299">
    <property type="entry name" value="ATPase_P-typ_cyto_dom_N"/>
</dbReference>
<dbReference type="InterPro" id="IPR059000">
    <property type="entry name" value="ATPase_P-type_domA"/>
</dbReference>
<dbReference type="InterPro" id="IPR023298">
    <property type="entry name" value="ATPase_P-typ_TM_dom_sf"/>
</dbReference>
<dbReference type="NCBIfam" id="TIGR01657">
    <property type="entry name" value="P-ATPase-V"/>
    <property type="match status" value="1"/>
</dbReference>
<dbReference type="EC" id="7.2.2.-" evidence="13"/>
<comment type="similarity">
    <text evidence="2 13">Belongs to the cation transport ATPase (P-type) (TC 3.A.3) family. Type V subfamily.</text>
</comment>
<keyword evidence="9 13" id="KW-1278">Translocase</keyword>
<evidence type="ECO:0000259" key="17">
    <source>
        <dbReference type="Pfam" id="PF12409"/>
    </source>
</evidence>
<dbReference type="Gene3D" id="3.40.1110.10">
    <property type="entry name" value="Calcium-transporting ATPase, cytoplasmic domain N"/>
    <property type="match status" value="1"/>
</dbReference>
<dbReference type="InterPro" id="IPR004014">
    <property type="entry name" value="ATPase_P-typ_cation-transptr_N"/>
</dbReference>
<feature type="domain" description="P-type ATPase A" evidence="15">
    <location>
        <begin position="389"/>
        <end position="516"/>
    </location>
</feature>
<feature type="transmembrane region" description="Helical" evidence="13">
    <location>
        <begin position="569"/>
        <end position="590"/>
    </location>
</feature>
<feature type="transmembrane region" description="Helical" evidence="13">
    <location>
        <begin position="1188"/>
        <end position="1205"/>
    </location>
</feature>
<dbReference type="RefSeq" id="XP_067476039.1">
    <property type="nucleotide sequence ID" value="XM_067627855.1"/>
</dbReference>
<dbReference type="FunFam" id="2.70.150.10:FF:000119">
    <property type="entry name" value="Cation-transporting ATPase"/>
    <property type="match status" value="1"/>
</dbReference>
<evidence type="ECO:0000256" key="9">
    <source>
        <dbReference type="ARBA" id="ARBA00022967"/>
    </source>
</evidence>
<dbReference type="SUPFAM" id="SSF81665">
    <property type="entry name" value="Calcium ATPase, transmembrane domain M"/>
    <property type="match status" value="1"/>
</dbReference>
<feature type="transmembrane region" description="Helical" evidence="13">
    <location>
        <begin position="349"/>
        <end position="369"/>
    </location>
</feature>
<dbReference type="PANTHER" id="PTHR45630:SF8">
    <property type="entry name" value="CATION-TRANSPORTING ATPASE"/>
    <property type="match status" value="1"/>
</dbReference>
<dbReference type="EMBL" id="KV878690">
    <property type="protein sequence ID" value="OJJ68790.1"/>
    <property type="molecule type" value="Genomic_DNA"/>
</dbReference>
<evidence type="ECO:0000256" key="11">
    <source>
        <dbReference type="ARBA" id="ARBA00023136"/>
    </source>
</evidence>
<dbReference type="FunFam" id="3.40.1110.10:FF:000057">
    <property type="entry name" value="Cation-transporting ATPase"/>
    <property type="match status" value="1"/>
</dbReference>
<keyword evidence="11 13" id="KW-0472">Membrane</keyword>
<dbReference type="Gene3D" id="2.70.150.10">
    <property type="entry name" value="Calcium-transporting ATPase, cytoplasmic transduction domain A"/>
    <property type="match status" value="1"/>
</dbReference>
<dbReference type="OMA" id="SGWKDPL"/>
<dbReference type="InterPro" id="IPR047821">
    <property type="entry name" value="P5B-type_ATPase"/>
</dbReference>
<dbReference type="InterPro" id="IPR036412">
    <property type="entry name" value="HAD-like_sf"/>
</dbReference>
<accession>A0A1L9UAR7</accession>
<feature type="transmembrane region" description="Helical" evidence="13">
    <location>
        <begin position="1225"/>
        <end position="1242"/>
    </location>
</feature>
<keyword evidence="10 13" id="KW-1133">Transmembrane helix</keyword>
<evidence type="ECO:0000256" key="5">
    <source>
        <dbReference type="ARBA" id="ARBA00022723"/>
    </source>
</evidence>
<dbReference type="GeneID" id="93580343"/>
<keyword evidence="5 13" id="KW-0479">Metal-binding</keyword>
<evidence type="ECO:0000256" key="12">
    <source>
        <dbReference type="ARBA" id="ARBA00049360"/>
    </source>
</evidence>
<dbReference type="GO" id="GO:0019829">
    <property type="term" value="F:ATPase-coupled monoatomic cation transmembrane transporter activity"/>
    <property type="evidence" value="ECO:0007669"/>
    <property type="project" value="UniProtKB-UniRule"/>
</dbReference>
<dbReference type="SFLD" id="SFLDF00027">
    <property type="entry name" value="p-type_atpase"/>
    <property type="match status" value="1"/>
</dbReference>
<feature type="region of interest" description="Disordered" evidence="14">
    <location>
        <begin position="1"/>
        <end position="22"/>
    </location>
</feature>
<protein>
    <recommendedName>
        <fullName evidence="13">Cation-transporting ATPase</fullName>
        <ecNumber evidence="13">7.2.2.-</ecNumber>
    </recommendedName>
</protein>
<proteinExistence type="inferred from homology"/>
<keyword evidence="4 13" id="KW-0812">Transmembrane</keyword>
<keyword evidence="7 13" id="KW-0067">ATP-binding</keyword>
<dbReference type="GO" id="GO:0016887">
    <property type="term" value="F:ATP hydrolysis activity"/>
    <property type="evidence" value="ECO:0007669"/>
    <property type="project" value="InterPro"/>
</dbReference>
<dbReference type="Gene3D" id="3.40.50.1000">
    <property type="entry name" value="HAD superfamily/HAD-like"/>
    <property type="match status" value="1"/>
</dbReference>
<dbReference type="Proteomes" id="UP000184499">
    <property type="component" value="Unassembled WGS sequence"/>
</dbReference>
<feature type="transmembrane region" description="Helical" evidence="13">
    <location>
        <begin position="171"/>
        <end position="189"/>
    </location>
</feature>
<evidence type="ECO:0000259" key="15">
    <source>
        <dbReference type="Pfam" id="PF00122"/>
    </source>
</evidence>
<feature type="transmembrane region" description="Helical" evidence="13">
    <location>
        <begin position="533"/>
        <end position="557"/>
    </location>
</feature>
<dbReference type="Pfam" id="PF00702">
    <property type="entry name" value="Hydrolase"/>
    <property type="match status" value="1"/>
</dbReference>
<feature type="domain" description="Cation-transporting P-type ATPase N-terminal" evidence="16">
    <location>
        <begin position="295"/>
        <end position="344"/>
    </location>
</feature>
<comment type="subcellular location">
    <subcellularLocation>
        <location evidence="1 13">Membrane</location>
        <topology evidence="1 13">Multi-pass membrane protein</topology>
    </subcellularLocation>
</comment>
<feature type="transmembrane region" description="Helical" evidence="13">
    <location>
        <begin position="1070"/>
        <end position="1089"/>
    </location>
</feature>
<dbReference type="GO" id="GO:0005524">
    <property type="term" value="F:ATP binding"/>
    <property type="evidence" value="ECO:0007669"/>
    <property type="project" value="UniProtKB-UniRule"/>
</dbReference>
<dbReference type="GO" id="GO:0016020">
    <property type="term" value="C:membrane"/>
    <property type="evidence" value="ECO:0007669"/>
    <property type="project" value="UniProtKB-SubCell"/>
</dbReference>
<dbReference type="PANTHER" id="PTHR45630">
    <property type="entry name" value="CATION-TRANSPORTING ATPASE-RELATED"/>
    <property type="match status" value="1"/>
</dbReference>
<feature type="region of interest" description="Disordered" evidence="14">
    <location>
        <begin position="99"/>
        <end position="123"/>
    </location>
</feature>
<evidence type="ECO:0000256" key="10">
    <source>
        <dbReference type="ARBA" id="ARBA00022989"/>
    </source>
</evidence>
<feature type="transmembrane region" description="Helical" evidence="13">
    <location>
        <begin position="1110"/>
        <end position="1129"/>
    </location>
</feature>
<dbReference type="InterPro" id="IPR044492">
    <property type="entry name" value="P_typ_ATPase_HD_dom"/>
</dbReference>
<dbReference type="STRING" id="767769.A0A1L9UAR7"/>
<dbReference type="CDD" id="cd07542">
    <property type="entry name" value="P-type_ATPase_cation"/>
    <property type="match status" value="1"/>
</dbReference>
<dbReference type="SFLD" id="SFLDG00002">
    <property type="entry name" value="C1.7:_P-type_atpase_like"/>
    <property type="match status" value="1"/>
</dbReference>
<dbReference type="SUPFAM" id="SSF81660">
    <property type="entry name" value="Metal cation-transporting ATPase, ATP-binding domain N"/>
    <property type="match status" value="1"/>
</dbReference>
<dbReference type="Pfam" id="PF00122">
    <property type="entry name" value="E1-E2_ATPase"/>
    <property type="match status" value="1"/>
</dbReference>
<dbReference type="InterPro" id="IPR047819">
    <property type="entry name" value="P5A-ATPase_N"/>
</dbReference>
<keyword evidence="19" id="KW-1185">Reference proteome</keyword>
<dbReference type="Pfam" id="PF00690">
    <property type="entry name" value="Cation_ATPase_N"/>
    <property type="match status" value="1"/>
</dbReference>
<dbReference type="Gene3D" id="1.20.1110.10">
    <property type="entry name" value="Calcium-transporting ATPase, transmembrane domain"/>
    <property type="match status" value="1"/>
</dbReference>
<dbReference type="VEuPathDB" id="FungiDB:ASPBRDRAFT_58117"/>
<dbReference type="FunFam" id="3.40.50.1000:FF:000068">
    <property type="entry name" value="Cation-transporting ATPase"/>
    <property type="match status" value="1"/>
</dbReference>
<evidence type="ECO:0000256" key="7">
    <source>
        <dbReference type="ARBA" id="ARBA00022840"/>
    </source>
</evidence>
<evidence type="ECO:0000259" key="16">
    <source>
        <dbReference type="Pfam" id="PF00690"/>
    </source>
</evidence>
<evidence type="ECO:0000256" key="4">
    <source>
        <dbReference type="ARBA" id="ARBA00022692"/>
    </source>
</evidence>
<keyword evidence="8 13" id="KW-0460">Magnesium</keyword>
<evidence type="ECO:0000256" key="8">
    <source>
        <dbReference type="ARBA" id="ARBA00022842"/>
    </source>
</evidence>
<dbReference type="GO" id="GO:0006874">
    <property type="term" value="P:intracellular calcium ion homeostasis"/>
    <property type="evidence" value="ECO:0007669"/>
    <property type="project" value="TreeGrafter"/>
</dbReference>
<dbReference type="PRINTS" id="PR00119">
    <property type="entry name" value="CATATPASE"/>
</dbReference>
<evidence type="ECO:0000256" key="2">
    <source>
        <dbReference type="ARBA" id="ARBA00006000"/>
    </source>
</evidence>
<dbReference type="InterPro" id="IPR001757">
    <property type="entry name" value="P_typ_ATPase"/>
</dbReference>
<reference evidence="19" key="1">
    <citation type="journal article" date="2017" name="Genome Biol.">
        <title>Comparative genomics reveals high biological diversity and specific adaptations in the industrially and medically important fungal genus Aspergillus.</title>
        <authorList>
            <person name="de Vries R.P."/>
            <person name="Riley R."/>
            <person name="Wiebenga A."/>
            <person name="Aguilar-Osorio G."/>
            <person name="Amillis S."/>
            <person name="Uchima C.A."/>
            <person name="Anderluh G."/>
            <person name="Asadollahi M."/>
            <person name="Askin M."/>
            <person name="Barry K."/>
            <person name="Battaglia E."/>
            <person name="Bayram O."/>
            <person name="Benocci T."/>
            <person name="Braus-Stromeyer S.A."/>
            <person name="Caldana C."/>
            <person name="Canovas D."/>
            <person name="Cerqueira G.C."/>
            <person name="Chen F."/>
            <person name="Chen W."/>
            <person name="Choi C."/>
            <person name="Clum A."/>
            <person name="Dos Santos R.A."/>
            <person name="Damasio A.R."/>
            <person name="Diallinas G."/>
            <person name="Emri T."/>
            <person name="Fekete E."/>
            <person name="Flipphi M."/>
            <person name="Freyberg S."/>
            <person name="Gallo A."/>
            <person name="Gournas C."/>
            <person name="Habgood R."/>
            <person name="Hainaut M."/>
            <person name="Harispe M.L."/>
            <person name="Henrissat B."/>
            <person name="Hilden K.S."/>
            <person name="Hope R."/>
            <person name="Hossain A."/>
            <person name="Karabika E."/>
            <person name="Karaffa L."/>
            <person name="Karanyi Z."/>
            <person name="Krasevec N."/>
            <person name="Kuo A."/>
            <person name="Kusch H."/>
            <person name="LaButti K."/>
            <person name="Lagendijk E.L."/>
            <person name="Lapidus A."/>
            <person name="Levasseur A."/>
            <person name="Lindquist E."/>
            <person name="Lipzen A."/>
            <person name="Logrieco A.F."/>
            <person name="MacCabe A."/>
            <person name="Maekelae M.R."/>
            <person name="Malavazi I."/>
            <person name="Melin P."/>
            <person name="Meyer V."/>
            <person name="Mielnichuk N."/>
            <person name="Miskei M."/>
            <person name="Molnar A.P."/>
            <person name="Mule G."/>
            <person name="Ngan C.Y."/>
            <person name="Orejas M."/>
            <person name="Orosz E."/>
            <person name="Ouedraogo J.P."/>
            <person name="Overkamp K.M."/>
            <person name="Park H.-S."/>
            <person name="Perrone G."/>
            <person name="Piumi F."/>
            <person name="Punt P.J."/>
            <person name="Ram A.F."/>
            <person name="Ramon A."/>
            <person name="Rauscher S."/>
            <person name="Record E."/>
            <person name="Riano-Pachon D.M."/>
            <person name="Robert V."/>
            <person name="Roehrig J."/>
            <person name="Ruller R."/>
            <person name="Salamov A."/>
            <person name="Salih N.S."/>
            <person name="Samson R.A."/>
            <person name="Sandor E."/>
            <person name="Sanguinetti M."/>
            <person name="Schuetze T."/>
            <person name="Sepcic K."/>
            <person name="Shelest E."/>
            <person name="Sherlock G."/>
            <person name="Sophianopoulou V."/>
            <person name="Squina F.M."/>
            <person name="Sun H."/>
            <person name="Susca A."/>
            <person name="Todd R.B."/>
            <person name="Tsang A."/>
            <person name="Unkles S.E."/>
            <person name="van de Wiele N."/>
            <person name="van Rossen-Uffink D."/>
            <person name="Oliveira J.V."/>
            <person name="Vesth T.C."/>
            <person name="Visser J."/>
            <person name="Yu J.-H."/>
            <person name="Zhou M."/>
            <person name="Andersen M.R."/>
            <person name="Archer D.B."/>
            <person name="Baker S.E."/>
            <person name="Benoit I."/>
            <person name="Brakhage A.A."/>
            <person name="Braus G.H."/>
            <person name="Fischer R."/>
            <person name="Frisvad J.C."/>
            <person name="Goldman G.H."/>
            <person name="Houbraken J."/>
            <person name="Oakley B."/>
            <person name="Pocsi I."/>
            <person name="Scazzocchio C."/>
            <person name="Seiboth B."/>
            <person name="vanKuyk P.A."/>
            <person name="Wortman J."/>
            <person name="Dyer P.S."/>
            <person name="Grigoriev I.V."/>
        </authorList>
    </citation>
    <scope>NUCLEOTIDE SEQUENCE [LARGE SCALE GENOMIC DNA]</scope>
    <source>
        <strain evidence="19">CBS 101740 / IMI 381727 / IBT 21946</strain>
    </source>
</reference>
<evidence type="ECO:0000313" key="18">
    <source>
        <dbReference type="EMBL" id="OJJ68790.1"/>
    </source>
</evidence>
<sequence length="1281" mass="144325">MEHDIQPPLQTQSPMISIGTDNRRNSIRSSYSVVSDVEMARNEIYDGPISESIPSSVVSFSHRRNRNDSTASFTYFQEDQDHLDWPDEVAIGAESDVDHLSDIDPNESIRSSKRPSLSRDSVEEPLLRRSLSASSHHHYYRDDQRVSQKVHIISEDLTIVIAGFSTSPTGLLLYYLLCLLSLGVLYLLFRWFPRYRVRLVGKPTPLQTCQWVVIEDQWNQFSTHAVHTEEYGRPLSTVFSSNYNSYDEDNDPTISRLRYIDYRYLRLVYHPANDNFRLLSGWKDPFWKNAKGMRAGLDADDRDSREQVFGKNLIDIQQKSILHLLMDEAFHPFYIFQLASLVLWSLDQYYYYAVCIFFISVTSICATIFETKATMNRLRHISLFECDIRVLRNGFWRSVPSRELVPGDVYEFSDPSLNYVPCDCILLSGDCIVNESMLTGESVPVSKVPLTDDALKYLDLSAPSIHPALAKHFLFSGTKVIRARRPQGVDDDEAIALAVVVRTGFLTTKGALVRSMLFPKPSGFSFYRDSFRYISVMAIIAVLGFVASFVNFIRLGLSWHLIIVRALDLITIVVPPALPATLSIGTNFALSRLKAHKIYCISPQRVNVGGKLDVICFDKTGTLTEDGLDVLGVRIVDHNRGYNNTLYTMATCHSLRVIDGELLGDPLDVKMFQFTGWSFEEGGSHTEQADSETILPSIARPPLGESHTSAYQRNNLEVELGILRAFEFVSHLRRASVIVRQYGDNGASTFVKGAPESVKAICVPSSLPHDFDELLSNYTHKGYRVIACAAKYEPKLSWMRVQKMTRADAECDLEFLGFIIFENKLKPNTAETIAELNKAGIRNIMCTGDNILTAVSVARECGLISGDEQCFVPRFEQGHPPDHVSDDCLCWESVDNPAWKLNPSTLMPSLDSTAVDLSIPGNACSLGHYSLAISGEMFRWIVDFGSELLIKRVLVRGKVFARMSPDEKHELVEKLQSLDYCCGFCGDGANDCGALKAADVGVSLSDAEASVAAPFTSRRFDISCVPTLIREGRGALVTSFCCFKYMSLYSAIQFSTVSFLYASASNLGDFQFLFIDLCLILPIAIFMGWTKPYPVLSRKRPTADLVSRKVLIPLLGQITICILTQLIAFETVKSQPWFQPPQLDLEESNIENSENTVLFLFSCFQYILSSVVLSVGPPFRKPMSSNKPFLSMIIVDLMISCYMLFTPSQLLKRVMQLTYLPESFAWWLLALAILGFLFSWLAEKELFPRLARLLGRVYTALRPGHPKKRRQYKVLLEEMQG</sequence>
<dbReference type="InterPro" id="IPR006544">
    <property type="entry name" value="P-type_TPase_V"/>
</dbReference>
<dbReference type="Pfam" id="PF12409">
    <property type="entry name" value="P5-ATPase"/>
    <property type="match status" value="1"/>
</dbReference>
<dbReference type="NCBIfam" id="TIGR01494">
    <property type="entry name" value="ATPase_P-type"/>
    <property type="match status" value="3"/>
</dbReference>
<dbReference type="FunFam" id="1.20.1110.10:FF:000032">
    <property type="entry name" value="Cation-transporting ATPase"/>
    <property type="match status" value="1"/>
</dbReference>
<dbReference type="InterPro" id="IPR018303">
    <property type="entry name" value="ATPase_P-typ_P_site"/>
</dbReference>
<feature type="transmembrane region" description="Helical" evidence="13">
    <location>
        <begin position="1157"/>
        <end position="1176"/>
    </location>
</feature>
<dbReference type="SFLD" id="SFLDS00003">
    <property type="entry name" value="Haloacid_Dehalogenase"/>
    <property type="match status" value="1"/>
</dbReference>
<keyword evidence="6 13" id="KW-0547">Nucleotide-binding</keyword>
<evidence type="ECO:0000313" key="19">
    <source>
        <dbReference type="Proteomes" id="UP000184499"/>
    </source>
</evidence>
<feature type="domain" description="P5B-type ATPase N-terminal" evidence="17">
    <location>
        <begin position="155"/>
        <end position="270"/>
    </location>
</feature>
<dbReference type="PROSITE" id="PS01229">
    <property type="entry name" value="COF_2"/>
    <property type="match status" value="1"/>
</dbReference>
<gene>
    <name evidence="18" type="ORF">ASPBRDRAFT_58117</name>
</gene>
<evidence type="ECO:0000256" key="6">
    <source>
        <dbReference type="ARBA" id="ARBA00022741"/>
    </source>
</evidence>
<evidence type="ECO:0000256" key="3">
    <source>
        <dbReference type="ARBA" id="ARBA00022553"/>
    </source>
</evidence>
<evidence type="ECO:0000256" key="14">
    <source>
        <dbReference type="SAM" id="MobiDB-lite"/>
    </source>
</evidence>
<dbReference type="PRINTS" id="PR00121">
    <property type="entry name" value="NAKATPASE"/>
</dbReference>
<feature type="transmembrane region" description="Helical" evidence="13">
    <location>
        <begin position="321"/>
        <end position="343"/>
    </location>
</feature>
<dbReference type="InterPro" id="IPR023214">
    <property type="entry name" value="HAD_sf"/>
</dbReference>